<dbReference type="InterPro" id="IPR030616">
    <property type="entry name" value="Aur-like"/>
</dbReference>
<gene>
    <name evidence="9" type="ORF">SCF082_LOCUS1671</name>
</gene>
<keyword evidence="3 6" id="KW-0547">Nucleotide-binding</keyword>
<dbReference type="InterPro" id="IPR000719">
    <property type="entry name" value="Prot_kinase_dom"/>
</dbReference>
<evidence type="ECO:0000256" key="1">
    <source>
        <dbReference type="ARBA" id="ARBA00022527"/>
    </source>
</evidence>
<evidence type="ECO:0000313" key="10">
    <source>
        <dbReference type="Proteomes" id="UP001642464"/>
    </source>
</evidence>
<feature type="compositionally biased region" description="Low complexity" evidence="7">
    <location>
        <begin position="26"/>
        <end position="43"/>
    </location>
</feature>
<feature type="compositionally biased region" description="Low complexity" evidence="7">
    <location>
        <begin position="128"/>
        <end position="142"/>
    </location>
</feature>
<dbReference type="Pfam" id="PF00069">
    <property type="entry name" value="Pkinase"/>
    <property type="match status" value="1"/>
</dbReference>
<feature type="compositionally biased region" description="Polar residues" evidence="7">
    <location>
        <begin position="489"/>
        <end position="518"/>
    </location>
</feature>
<dbReference type="PROSITE" id="PS50011">
    <property type="entry name" value="PROTEIN_KINASE_DOM"/>
    <property type="match status" value="1"/>
</dbReference>
<feature type="region of interest" description="Disordered" evidence="7">
    <location>
        <begin position="478"/>
        <end position="569"/>
    </location>
</feature>
<name>A0ABP0HIV4_9DINO</name>
<feature type="compositionally biased region" description="Polar residues" evidence="7">
    <location>
        <begin position="81"/>
        <end position="95"/>
    </location>
</feature>
<sequence>MVSHAGWNARGGPVKADHAVAVPVVTKRTSSHTTATTATSKKGSGSGEVEEDSGTPLSARGSNTNTNLLRRVCVMPEKQRAQTPSAGRCTTSSGDSLGRVSRASLPAGGAHQACRSLGQAERGEILGGEATEAGPEAEATVGDASGRRPQRDSFEAILKDDMSDGRPSTSTTLSGSSLDDYIVGKQIGQGAYATVAFGLHKETSKKVAIKIYEKYKLLDPQRRKGVRGEIRLMERLRHPNIVEFHEALDTPKQIYLIMDFVSGGSLHHFLKKRPNRRTDDPLAKRLFFQVCQGIKYLHDRHIVHRDVKLENLLLDEHGTVSGLRSLRSQQVKIIDFGFSTIVPPGKKLKVFCGTPSYMAPEIVARKEYTGFCADIWAMGVLLYALLCGSFPFRGQNDRDLYRKTPVVNPQGSSVVSSTSPTLWEKARARRASNKAAPKQTVIPDGAKSMVNRALTTDMLRRPSVDDLLADAWLSAHREEGAASRKPVYQPNSSTTSSLTTCAPSSGTEHSPRSANGSAAHSLAARNGSAPPPAPHLDAPKGATMQAREVKEEKDVARTPTQAGHGGCEDVGGKHLSDKVGNGLQDVAACFAILGGPVSEATITDERYNRRVEEEAISKLERLGYPRRLADDHDDPSSRSVITPQSVWRGP</sequence>
<dbReference type="CDD" id="cd14003">
    <property type="entry name" value="STKc_AMPK-like"/>
    <property type="match status" value="1"/>
</dbReference>
<dbReference type="SMART" id="SM00220">
    <property type="entry name" value="S_TKc"/>
    <property type="match status" value="1"/>
</dbReference>
<accession>A0ABP0HIV4</accession>
<protein>
    <submittedName>
        <fullName evidence="9">Probable serine/threonine-protein kinase MARK-A</fullName>
    </submittedName>
</protein>
<dbReference type="InterPro" id="IPR008271">
    <property type="entry name" value="Ser/Thr_kinase_AS"/>
</dbReference>
<dbReference type="PROSITE" id="PS00108">
    <property type="entry name" value="PROTEIN_KINASE_ST"/>
    <property type="match status" value="1"/>
</dbReference>
<feature type="region of interest" description="Disordered" evidence="7">
    <location>
        <begin position="626"/>
        <end position="650"/>
    </location>
</feature>
<feature type="binding site" evidence="6">
    <location>
        <position position="210"/>
    </location>
    <ligand>
        <name>ATP</name>
        <dbReference type="ChEBI" id="CHEBI:30616"/>
    </ligand>
</feature>
<feature type="region of interest" description="Disordered" evidence="7">
    <location>
        <begin position="78"/>
        <end position="105"/>
    </location>
</feature>
<keyword evidence="5 6" id="KW-0067">ATP-binding</keyword>
<evidence type="ECO:0000256" key="3">
    <source>
        <dbReference type="ARBA" id="ARBA00022741"/>
    </source>
</evidence>
<feature type="region of interest" description="Disordered" evidence="7">
    <location>
        <begin position="128"/>
        <end position="150"/>
    </location>
</feature>
<evidence type="ECO:0000259" key="8">
    <source>
        <dbReference type="PROSITE" id="PS50011"/>
    </source>
</evidence>
<dbReference type="Gene3D" id="1.10.510.10">
    <property type="entry name" value="Transferase(Phosphotransferase) domain 1"/>
    <property type="match status" value="1"/>
</dbReference>
<dbReference type="PANTHER" id="PTHR24350">
    <property type="entry name" value="SERINE/THREONINE-PROTEIN KINASE IAL-RELATED"/>
    <property type="match status" value="1"/>
</dbReference>
<keyword evidence="1" id="KW-0723">Serine/threonine-protein kinase</keyword>
<feature type="compositionally biased region" description="Polar residues" evidence="7">
    <location>
        <begin position="637"/>
        <end position="650"/>
    </location>
</feature>
<feature type="compositionally biased region" description="Basic and acidic residues" evidence="7">
    <location>
        <begin position="626"/>
        <end position="636"/>
    </location>
</feature>
<dbReference type="InterPro" id="IPR011009">
    <property type="entry name" value="Kinase-like_dom_sf"/>
</dbReference>
<dbReference type="InterPro" id="IPR017441">
    <property type="entry name" value="Protein_kinase_ATP_BS"/>
</dbReference>
<keyword evidence="4 9" id="KW-0418">Kinase</keyword>
<evidence type="ECO:0000256" key="5">
    <source>
        <dbReference type="ARBA" id="ARBA00022840"/>
    </source>
</evidence>
<feature type="domain" description="Protein kinase" evidence="8">
    <location>
        <begin position="181"/>
        <end position="473"/>
    </location>
</feature>
<reference evidence="9 10" key="1">
    <citation type="submission" date="2024-02" db="EMBL/GenBank/DDBJ databases">
        <authorList>
            <person name="Chen Y."/>
            <person name="Shah S."/>
            <person name="Dougan E. K."/>
            <person name="Thang M."/>
            <person name="Chan C."/>
        </authorList>
    </citation>
    <scope>NUCLEOTIDE SEQUENCE [LARGE SCALE GENOMIC DNA]</scope>
</reference>
<feature type="region of interest" description="Disordered" evidence="7">
    <location>
        <begin position="1"/>
        <end position="66"/>
    </location>
</feature>
<keyword evidence="2" id="KW-0808">Transferase</keyword>
<dbReference type="GO" id="GO:0016301">
    <property type="term" value="F:kinase activity"/>
    <property type="evidence" value="ECO:0007669"/>
    <property type="project" value="UniProtKB-KW"/>
</dbReference>
<proteinExistence type="predicted"/>
<dbReference type="Proteomes" id="UP001642464">
    <property type="component" value="Unassembled WGS sequence"/>
</dbReference>
<dbReference type="PROSITE" id="PS00107">
    <property type="entry name" value="PROTEIN_KINASE_ATP"/>
    <property type="match status" value="1"/>
</dbReference>
<evidence type="ECO:0000256" key="7">
    <source>
        <dbReference type="SAM" id="MobiDB-lite"/>
    </source>
</evidence>
<evidence type="ECO:0000313" key="9">
    <source>
        <dbReference type="EMBL" id="CAK8989089.1"/>
    </source>
</evidence>
<evidence type="ECO:0000256" key="2">
    <source>
        <dbReference type="ARBA" id="ARBA00022679"/>
    </source>
</evidence>
<evidence type="ECO:0000256" key="4">
    <source>
        <dbReference type="ARBA" id="ARBA00022777"/>
    </source>
</evidence>
<dbReference type="SUPFAM" id="SSF56112">
    <property type="entry name" value="Protein kinase-like (PK-like)"/>
    <property type="match status" value="1"/>
</dbReference>
<evidence type="ECO:0000256" key="6">
    <source>
        <dbReference type="PROSITE-ProRule" id="PRU10141"/>
    </source>
</evidence>
<keyword evidence="10" id="KW-1185">Reference proteome</keyword>
<feature type="compositionally biased region" description="Basic and acidic residues" evidence="7">
    <location>
        <begin position="547"/>
        <end position="556"/>
    </location>
</feature>
<organism evidence="9 10">
    <name type="scientific">Durusdinium trenchii</name>
    <dbReference type="NCBI Taxonomy" id="1381693"/>
    <lineage>
        <taxon>Eukaryota</taxon>
        <taxon>Sar</taxon>
        <taxon>Alveolata</taxon>
        <taxon>Dinophyceae</taxon>
        <taxon>Suessiales</taxon>
        <taxon>Symbiodiniaceae</taxon>
        <taxon>Durusdinium</taxon>
    </lineage>
</organism>
<dbReference type="EMBL" id="CAXAMM010000803">
    <property type="protein sequence ID" value="CAK8989089.1"/>
    <property type="molecule type" value="Genomic_DNA"/>
</dbReference>
<comment type="caution">
    <text evidence="9">The sequence shown here is derived from an EMBL/GenBank/DDBJ whole genome shotgun (WGS) entry which is preliminary data.</text>
</comment>